<accession>A0A2N8TE47</accession>
<evidence type="ECO:0000313" key="2">
    <source>
        <dbReference type="Proteomes" id="UP000235943"/>
    </source>
</evidence>
<reference evidence="1 2" key="1">
    <citation type="submission" date="2018-01" db="EMBL/GenBank/DDBJ databases">
        <title>Draft genome sequence of Streptomyces sp. 13K301.</title>
        <authorList>
            <person name="Sahin N."/>
            <person name="Saygin H."/>
            <person name="Ay H."/>
        </authorList>
    </citation>
    <scope>NUCLEOTIDE SEQUENCE [LARGE SCALE GENOMIC DNA]</scope>
    <source>
        <strain evidence="1 2">13K301</strain>
    </source>
</reference>
<dbReference type="EMBL" id="POUC01000484">
    <property type="protein sequence ID" value="PNG17293.1"/>
    <property type="molecule type" value="Genomic_DNA"/>
</dbReference>
<proteinExistence type="predicted"/>
<gene>
    <name evidence="1" type="ORF">C1J00_37335</name>
</gene>
<feature type="non-terminal residue" evidence="1">
    <location>
        <position position="99"/>
    </location>
</feature>
<evidence type="ECO:0000313" key="1">
    <source>
        <dbReference type="EMBL" id="PNG17293.1"/>
    </source>
</evidence>
<protein>
    <submittedName>
        <fullName evidence="1">Condensation protein</fullName>
    </submittedName>
</protein>
<comment type="caution">
    <text evidence="1">The sequence shown here is derived from an EMBL/GenBank/DDBJ whole genome shotgun (WGS) entry which is preliminary data.</text>
</comment>
<sequence length="99" mass="11608">MTAPVRIPFPVVDEVSRHCLQEEEPETVHIEVHLPGLLDRARLRKAFLEALHRHPRILMREARGPWYRRQYEWELTPEPDVEVVTFAPPGPRALLDART</sequence>
<dbReference type="Proteomes" id="UP000235943">
    <property type="component" value="Unassembled WGS sequence"/>
</dbReference>
<organism evidence="1 2">
    <name type="scientific">Streptomyces cahuitamycinicus</name>
    <dbReference type="NCBI Taxonomy" id="2070367"/>
    <lineage>
        <taxon>Bacteria</taxon>
        <taxon>Bacillati</taxon>
        <taxon>Actinomycetota</taxon>
        <taxon>Actinomycetes</taxon>
        <taxon>Kitasatosporales</taxon>
        <taxon>Streptomycetaceae</taxon>
        <taxon>Streptomyces</taxon>
    </lineage>
</organism>
<keyword evidence="2" id="KW-1185">Reference proteome</keyword>
<name>A0A2N8TE47_9ACTN</name>
<dbReference type="AlphaFoldDB" id="A0A2N8TE47"/>